<dbReference type="Proteomes" id="UP000509782">
    <property type="component" value="Chromosome"/>
</dbReference>
<accession>A0A6N0JVT2</accession>
<name>A0A6N0JVT2_ACHDE</name>
<reference evidence="2 3" key="1">
    <citation type="submission" date="2020-05" db="EMBL/GenBank/DDBJ databases">
        <title>FDA dAtabase for Regulatory Grade micrObial Sequences (FDA-ARGOS): Supporting development and validation of Infectious Disease Dx tests.</title>
        <authorList>
            <person name="Sproer C."/>
            <person name="Gronow S."/>
            <person name="Severitt S."/>
            <person name="Schroder I."/>
            <person name="Tallon L."/>
            <person name="Sadzewicz L."/>
            <person name="Zhao X."/>
            <person name="Vavikolanu K."/>
            <person name="Mehta A."/>
            <person name="Aluvathingal J."/>
            <person name="Nadendla S."/>
            <person name="Myers T."/>
            <person name="Yan Y."/>
            <person name="Sichtig H."/>
        </authorList>
    </citation>
    <scope>NUCLEOTIDE SEQUENCE [LARGE SCALE GENOMIC DNA]</scope>
    <source>
        <strain evidence="2 3">FDAARGOS_787</strain>
    </source>
</reference>
<dbReference type="RefSeq" id="WP_174717415.1">
    <property type="nucleotide sequence ID" value="NZ_CP054569.1"/>
</dbReference>
<gene>
    <name evidence="1" type="ORF">FOC81_31650</name>
    <name evidence="2" type="ORF">FOC81_31960</name>
</gene>
<organism evidence="2 3">
    <name type="scientific">Achromobacter denitrificans</name>
    <name type="common">Alcaligenes denitrificans</name>
    <dbReference type="NCBI Taxonomy" id="32002"/>
    <lineage>
        <taxon>Bacteria</taxon>
        <taxon>Pseudomonadati</taxon>
        <taxon>Pseudomonadota</taxon>
        <taxon>Betaproteobacteria</taxon>
        <taxon>Burkholderiales</taxon>
        <taxon>Alcaligenaceae</taxon>
        <taxon>Achromobacter</taxon>
    </lineage>
</organism>
<evidence type="ECO:0000313" key="2">
    <source>
        <dbReference type="EMBL" id="QKQ51087.1"/>
    </source>
</evidence>
<proteinExistence type="predicted"/>
<sequence>MTTETELLDQVGDLYVQIAKRDPAMALQVATGAFVSLLLSYMEARGIETNKNIHVDGGDNRDITVHAPKLSAQRGNGGAA</sequence>
<dbReference type="EMBL" id="CP054569">
    <property type="protein sequence ID" value="QKQ51087.1"/>
    <property type="molecule type" value="Genomic_DNA"/>
</dbReference>
<evidence type="ECO:0000313" key="3">
    <source>
        <dbReference type="Proteomes" id="UP000509782"/>
    </source>
</evidence>
<evidence type="ECO:0000313" key="1">
    <source>
        <dbReference type="EMBL" id="QKQ51033.1"/>
    </source>
</evidence>
<dbReference type="EMBL" id="CP054569">
    <property type="protein sequence ID" value="QKQ51033.1"/>
    <property type="molecule type" value="Genomic_DNA"/>
</dbReference>
<protein>
    <submittedName>
        <fullName evidence="2">Uncharacterized protein</fullName>
    </submittedName>
</protein>
<dbReference type="AlphaFoldDB" id="A0A6N0JVT2"/>